<keyword evidence="11" id="KW-0573">Peptidoglycan synthesis</keyword>
<proteinExistence type="inferred from homology"/>
<dbReference type="GO" id="GO:0005886">
    <property type="term" value="C:plasma membrane"/>
    <property type="evidence" value="ECO:0007669"/>
    <property type="project" value="UniProtKB-SubCell"/>
</dbReference>
<keyword evidence="8" id="KW-0808">Transferase</keyword>
<accession>A0A0G1RHA0</accession>
<keyword evidence="7" id="KW-0328">Glycosyltransferase</keyword>
<dbReference type="InterPro" id="IPR036950">
    <property type="entry name" value="PBP_transglycosylase"/>
</dbReference>
<evidence type="ECO:0000256" key="17">
    <source>
        <dbReference type="SAM" id="MobiDB-lite"/>
    </source>
</evidence>
<name>A0A0G1RHA0_9BACT</name>
<feature type="transmembrane region" description="Helical" evidence="18">
    <location>
        <begin position="27"/>
        <end position="47"/>
    </location>
</feature>
<dbReference type="PANTHER" id="PTHR32282:SF11">
    <property type="entry name" value="PENICILLIN-BINDING PROTEIN 1B"/>
    <property type="match status" value="1"/>
</dbReference>
<dbReference type="GO" id="GO:0009252">
    <property type="term" value="P:peptidoglycan biosynthetic process"/>
    <property type="evidence" value="ECO:0007669"/>
    <property type="project" value="UniProtKB-KW"/>
</dbReference>
<comment type="similarity">
    <text evidence="3">In the N-terminal section; belongs to the glycosyltransferase 51 family.</text>
</comment>
<evidence type="ECO:0000256" key="14">
    <source>
        <dbReference type="ARBA" id="ARBA00023316"/>
    </source>
</evidence>
<dbReference type="GO" id="GO:0030288">
    <property type="term" value="C:outer membrane-bounded periplasmic space"/>
    <property type="evidence" value="ECO:0007669"/>
    <property type="project" value="TreeGrafter"/>
</dbReference>
<evidence type="ECO:0000313" key="22">
    <source>
        <dbReference type="Proteomes" id="UP000034607"/>
    </source>
</evidence>
<feature type="domain" description="Penicillin-binding protein transpeptidase" evidence="19">
    <location>
        <begin position="350"/>
        <end position="630"/>
    </location>
</feature>
<evidence type="ECO:0000256" key="2">
    <source>
        <dbReference type="ARBA" id="ARBA00007090"/>
    </source>
</evidence>
<feature type="compositionally biased region" description="Polar residues" evidence="17">
    <location>
        <begin position="667"/>
        <end position="691"/>
    </location>
</feature>
<dbReference type="InterPro" id="IPR001264">
    <property type="entry name" value="Glyco_trans_51"/>
</dbReference>
<comment type="catalytic activity">
    <reaction evidence="15">
        <text>Preferential cleavage: (Ac)2-L-Lys-D-Ala-|-D-Ala. Also transpeptidation of peptidyl-alanyl moieties that are N-acyl substituents of D-alanine.</text>
        <dbReference type="EC" id="3.4.16.4"/>
    </reaction>
</comment>
<feature type="region of interest" description="Disordered" evidence="17">
    <location>
        <begin position="667"/>
        <end position="713"/>
    </location>
</feature>
<evidence type="ECO:0000256" key="3">
    <source>
        <dbReference type="ARBA" id="ARBA00007739"/>
    </source>
</evidence>
<evidence type="ECO:0000256" key="1">
    <source>
        <dbReference type="ARBA" id="ARBA00004236"/>
    </source>
</evidence>
<keyword evidence="14" id="KW-0961">Cell wall biogenesis/degradation</keyword>
<dbReference type="GO" id="GO:0008658">
    <property type="term" value="F:penicillin binding"/>
    <property type="evidence" value="ECO:0007669"/>
    <property type="project" value="InterPro"/>
</dbReference>
<dbReference type="Gene3D" id="1.10.3810.10">
    <property type="entry name" value="Biosynthetic peptidoglycan transglycosylase-like"/>
    <property type="match status" value="1"/>
</dbReference>
<dbReference type="InterPro" id="IPR001460">
    <property type="entry name" value="PCN-bd_Tpept"/>
</dbReference>
<evidence type="ECO:0000256" key="11">
    <source>
        <dbReference type="ARBA" id="ARBA00022984"/>
    </source>
</evidence>
<dbReference type="InterPro" id="IPR050396">
    <property type="entry name" value="Glycosyltr_51/Transpeptidase"/>
</dbReference>
<keyword evidence="18" id="KW-1133">Transmembrane helix</keyword>
<dbReference type="Pfam" id="PF00905">
    <property type="entry name" value="Transpeptidase"/>
    <property type="match status" value="1"/>
</dbReference>
<gene>
    <name evidence="21" type="ORF">UX78_C0005G0070</name>
</gene>
<keyword evidence="6" id="KW-0645">Protease</keyword>
<evidence type="ECO:0000256" key="18">
    <source>
        <dbReference type="SAM" id="Phobius"/>
    </source>
</evidence>
<comment type="catalytic activity">
    <reaction evidence="16">
        <text>[GlcNAc-(1-&gt;4)-Mur2Ac(oyl-L-Ala-gamma-D-Glu-L-Lys-D-Ala-D-Ala)](n)-di-trans,octa-cis-undecaprenyl diphosphate + beta-D-GlcNAc-(1-&gt;4)-Mur2Ac(oyl-L-Ala-gamma-D-Glu-L-Lys-D-Ala-D-Ala)-di-trans,octa-cis-undecaprenyl diphosphate = [GlcNAc-(1-&gt;4)-Mur2Ac(oyl-L-Ala-gamma-D-Glu-L-Lys-D-Ala-D-Ala)](n+1)-di-trans,octa-cis-undecaprenyl diphosphate + di-trans,octa-cis-undecaprenyl diphosphate + H(+)</text>
        <dbReference type="Rhea" id="RHEA:23708"/>
        <dbReference type="Rhea" id="RHEA-COMP:9602"/>
        <dbReference type="Rhea" id="RHEA-COMP:9603"/>
        <dbReference type="ChEBI" id="CHEBI:15378"/>
        <dbReference type="ChEBI" id="CHEBI:58405"/>
        <dbReference type="ChEBI" id="CHEBI:60033"/>
        <dbReference type="ChEBI" id="CHEBI:78435"/>
        <dbReference type="EC" id="2.4.99.28"/>
    </reaction>
</comment>
<dbReference type="GO" id="GO:0008955">
    <property type="term" value="F:peptidoglycan glycosyltransferase activity"/>
    <property type="evidence" value="ECO:0007669"/>
    <property type="project" value="UniProtKB-EC"/>
</dbReference>
<dbReference type="Proteomes" id="UP000034607">
    <property type="component" value="Unassembled WGS sequence"/>
</dbReference>
<comment type="caution">
    <text evidence="21">The sequence shown here is derived from an EMBL/GenBank/DDBJ whole genome shotgun (WGS) entry which is preliminary data.</text>
</comment>
<evidence type="ECO:0000256" key="12">
    <source>
        <dbReference type="ARBA" id="ARBA00023136"/>
    </source>
</evidence>
<keyword evidence="9" id="KW-0378">Hydrolase</keyword>
<sequence>MPSLKSFLKSAYPLIHFFSQLPRPKPAYILLPLIFIALFTITIYYYLLKDLPSPSSLSSAPLPLTTHIRDRNGIELYQVYSSQNRTLIKLADLPPHVKQAIIAIEDKDFYSHRGFSVRGILRALFNTLKSPSRLKCTLSTEHCSLFTEGGSTITQQLVKTALLSPERTLSRKLRELILAIAVEQAFSKDQILEMYLNRVGFGGAAYGIEAAAQTYFGKSATALNIAEAALLAGLPASPTTYSPFGAHPELALSRQREVLRHMVAAGFLTWDQAESSSSVQLTLNPPQNNIKAPHFVMYIKELLAQKFGSEIVEQGGLDVTTSLDLPLQETVQRIVAEEIAKVDYLQITNGAAVVTHPQTGDILSLVGSRDFFDVEHDGQFNITRALRQPGSAIKPINYALAFSRNFTAGSYIDDSPVTFRIPGQEPYSPVNYDRRFHGRVTLRTALASSYNVPAVKLLAAGGVEHMIGLGQQMGISSWTDLSRYGLSLTLGGGEVTMLDMAQVYGTFAASGTKADLRLILEIRDSTGRILEKTPTPSPRPVLDPRIAFLISDILSDNAARTPTFGPNSLLFIPGSQVAVKTGTTNNLRDNWTIGYTPDRVVVVWVGNNDNSPMSYIASGVTGAAPIWRSITDHLLSNHPSVGFTPPPDLTKIAVCGNKPEYFLNGTQPNATCAPSPSSPHDQILTGASTVNPPAPTSSPAVLQRKFPKKTKLR</sequence>
<keyword evidence="13" id="KW-0511">Multifunctional enzyme</keyword>
<dbReference type="Pfam" id="PF00912">
    <property type="entry name" value="Transgly"/>
    <property type="match status" value="1"/>
</dbReference>
<keyword evidence="10" id="KW-0133">Cell shape</keyword>
<dbReference type="SUPFAM" id="SSF53955">
    <property type="entry name" value="Lysozyme-like"/>
    <property type="match status" value="1"/>
</dbReference>
<evidence type="ECO:0000256" key="4">
    <source>
        <dbReference type="ARBA" id="ARBA00022475"/>
    </source>
</evidence>
<keyword evidence="4" id="KW-1003">Cell membrane</keyword>
<evidence type="ECO:0000256" key="9">
    <source>
        <dbReference type="ARBA" id="ARBA00022801"/>
    </source>
</evidence>
<keyword evidence="12 18" id="KW-0472">Membrane</keyword>
<evidence type="ECO:0000256" key="5">
    <source>
        <dbReference type="ARBA" id="ARBA00022645"/>
    </source>
</evidence>
<dbReference type="InterPro" id="IPR012338">
    <property type="entry name" value="Beta-lactam/transpept-like"/>
</dbReference>
<dbReference type="GO" id="GO:0009002">
    <property type="term" value="F:serine-type D-Ala-D-Ala carboxypeptidase activity"/>
    <property type="evidence" value="ECO:0007669"/>
    <property type="project" value="UniProtKB-EC"/>
</dbReference>
<evidence type="ECO:0000313" key="21">
    <source>
        <dbReference type="EMBL" id="KKU56654.1"/>
    </source>
</evidence>
<reference evidence="21 22" key="1">
    <citation type="journal article" date="2015" name="Nature">
        <title>rRNA introns, odd ribosomes, and small enigmatic genomes across a large radiation of phyla.</title>
        <authorList>
            <person name="Brown C.T."/>
            <person name="Hug L.A."/>
            <person name="Thomas B.C."/>
            <person name="Sharon I."/>
            <person name="Castelle C.J."/>
            <person name="Singh A."/>
            <person name="Wilkins M.J."/>
            <person name="Williams K.H."/>
            <person name="Banfield J.F."/>
        </authorList>
    </citation>
    <scope>NUCLEOTIDE SEQUENCE [LARGE SCALE GENOMIC DNA]</scope>
</reference>
<evidence type="ECO:0000259" key="20">
    <source>
        <dbReference type="Pfam" id="PF00912"/>
    </source>
</evidence>
<dbReference type="SUPFAM" id="SSF56601">
    <property type="entry name" value="beta-lactamase/transpeptidase-like"/>
    <property type="match status" value="1"/>
</dbReference>
<dbReference type="FunFam" id="1.10.3810.10:FF:000001">
    <property type="entry name" value="Penicillin-binding protein 1A"/>
    <property type="match status" value="1"/>
</dbReference>
<dbReference type="PATRIC" id="fig|1618357.3.peg.368"/>
<dbReference type="GO" id="GO:0006508">
    <property type="term" value="P:proteolysis"/>
    <property type="evidence" value="ECO:0007669"/>
    <property type="project" value="UniProtKB-KW"/>
</dbReference>
<comment type="similarity">
    <text evidence="2">In the C-terminal section; belongs to the transpeptidase family.</text>
</comment>
<evidence type="ECO:0000256" key="16">
    <source>
        <dbReference type="ARBA" id="ARBA00049902"/>
    </source>
</evidence>
<dbReference type="InterPro" id="IPR023346">
    <property type="entry name" value="Lysozyme-like_dom_sf"/>
</dbReference>
<evidence type="ECO:0000256" key="6">
    <source>
        <dbReference type="ARBA" id="ARBA00022670"/>
    </source>
</evidence>
<evidence type="ECO:0000256" key="13">
    <source>
        <dbReference type="ARBA" id="ARBA00023268"/>
    </source>
</evidence>
<dbReference type="Gene3D" id="3.40.710.10">
    <property type="entry name" value="DD-peptidase/beta-lactamase superfamily"/>
    <property type="match status" value="1"/>
</dbReference>
<keyword evidence="5" id="KW-0121">Carboxypeptidase</keyword>
<dbReference type="GO" id="GO:0008360">
    <property type="term" value="P:regulation of cell shape"/>
    <property type="evidence" value="ECO:0007669"/>
    <property type="project" value="UniProtKB-KW"/>
</dbReference>
<evidence type="ECO:0000256" key="7">
    <source>
        <dbReference type="ARBA" id="ARBA00022676"/>
    </source>
</evidence>
<dbReference type="EMBL" id="LCNM01000005">
    <property type="protein sequence ID" value="KKU56654.1"/>
    <property type="molecule type" value="Genomic_DNA"/>
</dbReference>
<feature type="domain" description="Glycosyl transferase family 51" evidence="20">
    <location>
        <begin position="76"/>
        <end position="262"/>
    </location>
</feature>
<dbReference type="GO" id="GO:0071555">
    <property type="term" value="P:cell wall organization"/>
    <property type="evidence" value="ECO:0007669"/>
    <property type="project" value="UniProtKB-KW"/>
</dbReference>
<evidence type="ECO:0000259" key="19">
    <source>
        <dbReference type="Pfam" id="PF00905"/>
    </source>
</evidence>
<evidence type="ECO:0000256" key="15">
    <source>
        <dbReference type="ARBA" id="ARBA00034000"/>
    </source>
</evidence>
<evidence type="ECO:0000256" key="8">
    <source>
        <dbReference type="ARBA" id="ARBA00022679"/>
    </source>
</evidence>
<dbReference type="AlphaFoldDB" id="A0A0G1RHA0"/>
<keyword evidence="18" id="KW-0812">Transmembrane</keyword>
<dbReference type="PANTHER" id="PTHR32282">
    <property type="entry name" value="BINDING PROTEIN TRANSPEPTIDASE, PUTATIVE-RELATED"/>
    <property type="match status" value="1"/>
</dbReference>
<comment type="subcellular location">
    <subcellularLocation>
        <location evidence="1">Cell membrane</location>
    </subcellularLocation>
</comment>
<protein>
    <submittedName>
        <fullName evidence="21">Penicillin-binding protein, 1A family</fullName>
    </submittedName>
</protein>
<organism evidence="21 22">
    <name type="scientific">Candidatus Amesbacteria bacterium GW2011_GWA2_47_11</name>
    <dbReference type="NCBI Taxonomy" id="1618357"/>
    <lineage>
        <taxon>Bacteria</taxon>
        <taxon>Candidatus Amesiibacteriota</taxon>
    </lineage>
</organism>
<evidence type="ECO:0000256" key="10">
    <source>
        <dbReference type="ARBA" id="ARBA00022960"/>
    </source>
</evidence>